<evidence type="ECO:0000259" key="7">
    <source>
        <dbReference type="Pfam" id="PF08281"/>
    </source>
</evidence>
<evidence type="ECO:0000256" key="4">
    <source>
        <dbReference type="ARBA" id="ARBA00023125"/>
    </source>
</evidence>
<evidence type="ECO:0000256" key="1">
    <source>
        <dbReference type="ARBA" id="ARBA00010641"/>
    </source>
</evidence>
<keyword evidence="5" id="KW-0804">Transcription</keyword>
<dbReference type="RefSeq" id="WP_338208664.1">
    <property type="nucleotide sequence ID" value="NZ_JAYMFF010000002.1"/>
</dbReference>
<evidence type="ECO:0000313" key="9">
    <source>
        <dbReference type="Proteomes" id="UP001349994"/>
    </source>
</evidence>
<dbReference type="InterPro" id="IPR014284">
    <property type="entry name" value="RNA_pol_sigma-70_dom"/>
</dbReference>
<dbReference type="PANTHER" id="PTHR43133">
    <property type="entry name" value="RNA POLYMERASE ECF-TYPE SIGMA FACTO"/>
    <property type="match status" value="1"/>
</dbReference>
<dbReference type="Gene3D" id="1.10.10.10">
    <property type="entry name" value="Winged helix-like DNA-binding domain superfamily/Winged helix DNA-binding domain"/>
    <property type="match status" value="1"/>
</dbReference>
<sequence>MPVPLSPHEHLAQLVRRAQEGDRAAFDELYRKTAQVQYFTLAGKLGEAAAADVLQEVYLVAWRNIQKIQPRAVVAYLNATARNLCRKYLRDSNAPSAAVAVADDDLELLAHGRRDPSTSDPAEALASQDEHERLARALQEHLTDQERDVLLMRYYQNLKLADIAEQTGLSLSTVKRTINQALTTLRMKMGAALLPFGVADALAAAVETRTLPGVDAAPTPSPHERLTQLGTRAVAAVALAAAVGAVGLALQPVAPPEEVLPPEPTPTAEAPADVAAPTVAAQEVENGLVVLTIADDISGVADAWCADANGAVYHPLDATGTDTLRSYRFQLPSGTYELHLADQAGNTTHGPLEVLVYPDE</sequence>
<proteinExistence type="inferred from homology"/>
<dbReference type="EMBL" id="JAYMFF010000002">
    <property type="protein sequence ID" value="MEC4175100.1"/>
    <property type="molecule type" value="Genomic_DNA"/>
</dbReference>
<keyword evidence="4" id="KW-0238">DNA-binding</keyword>
<dbReference type="Pfam" id="PF08281">
    <property type="entry name" value="Sigma70_r4_2"/>
    <property type="match status" value="1"/>
</dbReference>
<keyword evidence="9" id="KW-1185">Reference proteome</keyword>
<dbReference type="InterPro" id="IPR039425">
    <property type="entry name" value="RNA_pol_sigma-70-like"/>
</dbReference>
<dbReference type="PANTHER" id="PTHR43133:SF8">
    <property type="entry name" value="RNA POLYMERASE SIGMA FACTOR HI_1459-RELATED"/>
    <property type="match status" value="1"/>
</dbReference>
<evidence type="ECO:0000256" key="5">
    <source>
        <dbReference type="ARBA" id="ARBA00023163"/>
    </source>
</evidence>
<name>A0ABU6IFB4_9ACTN</name>
<reference evidence="8 9" key="1">
    <citation type="submission" date="2024-01" db="EMBL/GenBank/DDBJ databases">
        <title>novel species in genus Adlercreutzia.</title>
        <authorList>
            <person name="Liu X."/>
        </authorList>
    </citation>
    <scope>NUCLEOTIDE SEQUENCE [LARGE SCALE GENOMIC DNA]</scope>
    <source>
        <strain evidence="8 9">R7</strain>
    </source>
</reference>
<accession>A0ABU6IFB4</accession>
<dbReference type="Proteomes" id="UP001349994">
    <property type="component" value="Unassembled WGS sequence"/>
</dbReference>
<feature type="domain" description="RNA polymerase sigma-70 region 2" evidence="6">
    <location>
        <begin position="48"/>
        <end position="92"/>
    </location>
</feature>
<evidence type="ECO:0000256" key="2">
    <source>
        <dbReference type="ARBA" id="ARBA00023015"/>
    </source>
</evidence>
<keyword evidence="2" id="KW-0805">Transcription regulation</keyword>
<feature type="domain" description="RNA polymerase sigma factor 70 region 4 type 2" evidence="7">
    <location>
        <begin position="140"/>
        <end position="185"/>
    </location>
</feature>
<comment type="similarity">
    <text evidence="1">Belongs to the sigma-70 factor family. ECF subfamily.</text>
</comment>
<organism evidence="8 9">
    <name type="scientific">Adlercreutzia wanghongyangiae</name>
    <dbReference type="NCBI Taxonomy" id="3111451"/>
    <lineage>
        <taxon>Bacteria</taxon>
        <taxon>Bacillati</taxon>
        <taxon>Actinomycetota</taxon>
        <taxon>Coriobacteriia</taxon>
        <taxon>Eggerthellales</taxon>
        <taxon>Eggerthellaceae</taxon>
        <taxon>Adlercreutzia</taxon>
    </lineage>
</organism>
<dbReference type="Gene3D" id="1.10.1740.10">
    <property type="match status" value="1"/>
</dbReference>
<dbReference type="Pfam" id="PF04542">
    <property type="entry name" value="Sigma70_r2"/>
    <property type="match status" value="1"/>
</dbReference>
<dbReference type="SUPFAM" id="SSF88946">
    <property type="entry name" value="Sigma2 domain of RNA polymerase sigma factors"/>
    <property type="match status" value="1"/>
</dbReference>
<dbReference type="NCBIfam" id="TIGR02937">
    <property type="entry name" value="sigma70-ECF"/>
    <property type="match status" value="1"/>
</dbReference>
<protein>
    <submittedName>
        <fullName evidence="8">Sigma-70 family RNA polymerase sigma factor</fullName>
    </submittedName>
</protein>
<dbReference type="InterPro" id="IPR013324">
    <property type="entry name" value="RNA_pol_sigma_r3/r4-like"/>
</dbReference>
<dbReference type="InterPro" id="IPR013249">
    <property type="entry name" value="RNA_pol_sigma70_r4_t2"/>
</dbReference>
<evidence type="ECO:0000313" key="8">
    <source>
        <dbReference type="EMBL" id="MEC4175100.1"/>
    </source>
</evidence>
<evidence type="ECO:0000256" key="3">
    <source>
        <dbReference type="ARBA" id="ARBA00023082"/>
    </source>
</evidence>
<dbReference type="CDD" id="cd06171">
    <property type="entry name" value="Sigma70_r4"/>
    <property type="match status" value="1"/>
</dbReference>
<evidence type="ECO:0000259" key="6">
    <source>
        <dbReference type="Pfam" id="PF04542"/>
    </source>
</evidence>
<dbReference type="InterPro" id="IPR036388">
    <property type="entry name" value="WH-like_DNA-bd_sf"/>
</dbReference>
<dbReference type="SUPFAM" id="SSF88659">
    <property type="entry name" value="Sigma3 and sigma4 domains of RNA polymerase sigma factors"/>
    <property type="match status" value="1"/>
</dbReference>
<comment type="caution">
    <text evidence="8">The sequence shown here is derived from an EMBL/GenBank/DDBJ whole genome shotgun (WGS) entry which is preliminary data.</text>
</comment>
<dbReference type="InterPro" id="IPR007627">
    <property type="entry name" value="RNA_pol_sigma70_r2"/>
</dbReference>
<dbReference type="InterPro" id="IPR013325">
    <property type="entry name" value="RNA_pol_sigma_r2"/>
</dbReference>
<gene>
    <name evidence="8" type="ORF">VIN30_01380</name>
</gene>
<keyword evidence="3" id="KW-0731">Sigma factor</keyword>